<dbReference type="AlphaFoldDB" id="A0A9R1TBD4"/>
<evidence type="ECO:0000256" key="9">
    <source>
        <dbReference type="ARBA" id="ARBA00023136"/>
    </source>
</evidence>
<keyword evidence="6" id="KW-1133">Transmembrane helix</keyword>
<reference evidence="14" key="1">
    <citation type="submission" date="2025-08" db="UniProtKB">
        <authorList>
            <consortium name="RefSeq"/>
        </authorList>
    </citation>
    <scope>IDENTIFICATION</scope>
    <source>
        <strain evidence="14">USDA-PBARC FA_bdor</strain>
        <tissue evidence="14">Whole organism</tissue>
    </source>
</reference>
<dbReference type="GO" id="GO:0015280">
    <property type="term" value="F:ligand-gated sodium channel activity"/>
    <property type="evidence" value="ECO:0007669"/>
    <property type="project" value="TreeGrafter"/>
</dbReference>
<evidence type="ECO:0000256" key="8">
    <source>
        <dbReference type="ARBA" id="ARBA00023065"/>
    </source>
</evidence>
<dbReference type="RefSeq" id="XP_011307039.1">
    <property type="nucleotide sequence ID" value="XM_011308737.1"/>
</dbReference>
<organism evidence="13 14">
    <name type="scientific">Fopius arisanus</name>
    <dbReference type="NCBI Taxonomy" id="64838"/>
    <lineage>
        <taxon>Eukaryota</taxon>
        <taxon>Metazoa</taxon>
        <taxon>Ecdysozoa</taxon>
        <taxon>Arthropoda</taxon>
        <taxon>Hexapoda</taxon>
        <taxon>Insecta</taxon>
        <taxon>Pterygota</taxon>
        <taxon>Neoptera</taxon>
        <taxon>Endopterygota</taxon>
        <taxon>Hymenoptera</taxon>
        <taxon>Apocrita</taxon>
        <taxon>Ichneumonoidea</taxon>
        <taxon>Braconidae</taxon>
        <taxon>Opiinae</taxon>
        <taxon>Fopius</taxon>
    </lineage>
</organism>
<dbReference type="Proteomes" id="UP000694866">
    <property type="component" value="Unplaced"/>
</dbReference>
<keyword evidence="11 12" id="KW-0407">Ion channel</keyword>
<keyword evidence="5 12" id="KW-0812">Transmembrane</keyword>
<dbReference type="OrthoDB" id="6436100at2759"/>
<gene>
    <name evidence="14" type="primary">LOC105268869</name>
</gene>
<keyword evidence="8 12" id="KW-0406">Ion transport</keyword>
<dbReference type="KEGG" id="fas:105268869"/>
<dbReference type="Gene3D" id="1.10.287.820">
    <property type="entry name" value="Acid-sensing ion channel domain"/>
    <property type="match status" value="1"/>
</dbReference>
<dbReference type="PANTHER" id="PTHR11690:SF253">
    <property type="entry name" value="PICKPOCKET 18-RELATED"/>
    <property type="match status" value="1"/>
</dbReference>
<keyword evidence="7" id="KW-0915">Sodium</keyword>
<dbReference type="GeneID" id="105268869"/>
<evidence type="ECO:0000256" key="1">
    <source>
        <dbReference type="ARBA" id="ARBA00004141"/>
    </source>
</evidence>
<proteinExistence type="inferred from homology"/>
<accession>A0A9R1TBD4</accession>
<dbReference type="Pfam" id="PF00858">
    <property type="entry name" value="ASC"/>
    <property type="match status" value="1"/>
</dbReference>
<evidence type="ECO:0000256" key="2">
    <source>
        <dbReference type="ARBA" id="ARBA00007193"/>
    </source>
</evidence>
<evidence type="ECO:0000256" key="7">
    <source>
        <dbReference type="ARBA" id="ARBA00023053"/>
    </source>
</evidence>
<dbReference type="InterPro" id="IPR001873">
    <property type="entry name" value="ENaC"/>
</dbReference>
<evidence type="ECO:0000313" key="13">
    <source>
        <dbReference type="Proteomes" id="UP000694866"/>
    </source>
</evidence>
<comment type="subcellular location">
    <subcellularLocation>
        <location evidence="1">Membrane</location>
        <topology evidence="1">Multi-pass membrane protein</topology>
    </subcellularLocation>
</comment>
<evidence type="ECO:0000313" key="14">
    <source>
        <dbReference type="RefSeq" id="XP_011307039.1"/>
    </source>
</evidence>
<evidence type="ECO:0000256" key="5">
    <source>
        <dbReference type="ARBA" id="ARBA00022692"/>
    </source>
</evidence>
<sequence length="176" mass="20308">MSPFQAMIYTPTDYPYRASGSNRDGLVMPGTETFISLGGSMSDTTEDFRSLKLERRNCDVQYEYYEYSYSECITSCKIQDIAEKCGCIPFYYPVPANLDHLARCNMTDLRCLNHYRSRWHTLVPQIQDGGHPVQAFMDFPEGLLQCDCYPSCTSTDYTIFKTFVSKNGYPYIIWES</sequence>
<evidence type="ECO:0000256" key="4">
    <source>
        <dbReference type="ARBA" id="ARBA00022461"/>
    </source>
</evidence>
<name>A0A9R1TBD4_9HYME</name>
<evidence type="ECO:0000256" key="10">
    <source>
        <dbReference type="ARBA" id="ARBA00023201"/>
    </source>
</evidence>
<dbReference type="GO" id="GO:0005886">
    <property type="term" value="C:plasma membrane"/>
    <property type="evidence" value="ECO:0007669"/>
    <property type="project" value="TreeGrafter"/>
</dbReference>
<evidence type="ECO:0000256" key="12">
    <source>
        <dbReference type="RuleBase" id="RU000679"/>
    </source>
</evidence>
<keyword evidence="10 12" id="KW-0739">Sodium transport</keyword>
<dbReference type="PANTHER" id="PTHR11690">
    <property type="entry name" value="AMILORIDE-SENSITIVE SODIUM CHANNEL-RELATED"/>
    <property type="match status" value="1"/>
</dbReference>
<keyword evidence="3 12" id="KW-0813">Transport</keyword>
<protein>
    <submittedName>
        <fullName evidence="14">Uncharacterized protein isoform X1</fullName>
    </submittedName>
</protein>
<comment type="similarity">
    <text evidence="2 12">Belongs to the amiloride-sensitive sodium channel (TC 1.A.6) family.</text>
</comment>
<keyword evidence="13" id="KW-1185">Reference proteome</keyword>
<evidence type="ECO:0000256" key="11">
    <source>
        <dbReference type="ARBA" id="ARBA00023303"/>
    </source>
</evidence>
<keyword evidence="4 12" id="KW-0894">Sodium channel</keyword>
<evidence type="ECO:0000256" key="3">
    <source>
        <dbReference type="ARBA" id="ARBA00022448"/>
    </source>
</evidence>
<keyword evidence="9" id="KW-0472">Membrane</keyword>
<evidence type="ECO:0000256" key="6">
    <source>
        <dbReference type="ARBA" id="ARBA00022989"/>
    </source>
</evidence>